<dbReference type="AlphaFoldDB" id="A0A449BIP9"/>
<dbReference type="EMBL" id="LR215050">
    <property type="protein sequence ID" value="VEU82336.1"/>
    <property type="molecule type" value="Genomic_DNA"/>
</dbReference>
<evidence type="ECO:0000256" key="1">
    <source>
        <dbReference type="SAM" id="MobiDB-lite"/>
    </source>
</evidence>
<name>A0A449BIP9_9MOLU</name>
<dbReference type="Gene3D" id="1.10.10.10">
    <property type="entry name" value="Winged helix-like DNA-binding domain superfamily/Winged helix DNA-binding domain"/>
    <property type="match status" value="1"/>
</dbReference>
<dbReference type="GO" id="GO:0003677">
    <property type="term" value="F:DNA binding"/>
    <property type="evidence" value="ECO:0007669"/>
    <property type="project" value="InterPro"/>
</dbReference>
<dbReference type="Pfam" id="PF01527">
    <property type="entry name" value="HTH_Tnp_1"/>
    <property type="match status" value="1"/>
</dbReference>
<dbReference type="GO" id="GO:0004803">
    <property type="term" value="F:transposase activity"/>
    <property type="evidence" value="ECO:0007669"/>
    <property type="project" value="InterPro"/>
</dbReference>
<keyword evidence="3" id="KW-1185">Reference proteome</keyword>
<reference evidence="2 3" key="1">
    <citation type="submission" date="2019-01" db="EMBL/GenBank/DDBJ databases">
        <authorList>
            <consortium name="Pathogen Informatics"/>
        </authorList>
    </citation>
    <scope>NUCLEOTIDE SEQUENCE [LARGE SCALE GENOMIC DNA]</scope>
    <source>
        <strain evidence="2 3">NCTC10172</strain>
    </source>
</reference>
<protein>
    <recommendedName>
        <fullName evidence="4">Transposase</fullName>
    </recommendedName>
</protein>
<dbReference type="SUPFAM" id="SSF46689">
    <property type="entry name" value="Homeodomain-like"/>
    <property type="match status" value="1"/>
</dbReference>
<sequence>MRERKTIKHRQYTIEEKNEMVINYLTGKSSGYTTLAKQLDVDSSVVRRWVKQYQTFGTTVDRRGIATKETTPNKGRPKQPIKYEDMSKE</sequence>
<organism evidence="2 3">
    <name type="scientific">Acholeplasma hippikon</name>
    <dbReference type="NCBI Taxonomy" id="264636"/>
    <lineage>
        <taxon>Bacteria</taxon>
        <taxon>Bacillati</taxon>
        <taxon>Mycoplasmatota</taxon>
        <taxon>Mollicutes</taxon>
        <taxon>Acholeplasmatales</taxon>
        <taxon>Acholeplasmataceae</taxon>
        <taxon>Acholeplasma</taxon>
    </lineage>
</organism>
<evidence type="ECO:0000313" key="3">
    <source>
        <dbReference type="Proteomes" id="UP000290909"/>
    </source>
</evidence>
<feature type="region of interest" description="Disordered" evidence="1">
    <location>
        <begin position="62"/>
        <end position="89"/>
    </location>
</feature>
<dbReference type="InterPro" id="IPR002514">
    <property type="entry name" value="Transposase_8"/>
</dbReference>
<dbReference type="RefSeq" id="WP_129614235.1">
    <property type="nucleotide sequence ID" value="NZ_LR215050.1"/>
</dbReference>
<dbReference type="InterPro" id="IPR009057">
    <property type="entry name" value="Homeodomain-like_sf"/>
</dbReference>
<gene>
    <name evidence="2" type="ORF">NCTC10172_00346</name>
</gene>
<dbReference type="InterPro" id="IPR036388">
    <property type="entry name" value="WH-like_DNA-bd_sf"/>
</dbReference>
<proteinExistence type="predicted"/>
<dbReference type="Proteomes" id="UP000290909">
    <property type="component" value="Chromosome"/>
</dbReference>
<dbReference type="GO" id="GO:0006313">
    <property type="term" value="P:DNA transposition"/>
    <property type="evidence" value="ECO:0007669"/>
    <property type="project" value="InterPro"/>
</dbReference>
<dbReference type="KEGG" id="ahk:NCTC10172_00346"/>
<evidence type="ECO:0008006" key="4">
    <source>
        <dbReference type="Google" id="ProtNLM"/>
    </source>
</evidence>
<evidence type="ECO:0000313" key="2">
    <source>
        <dbReference type="EMBL" id="VEU82336.1"/>
    </source>
</evidence>
<accession>A0A449BIP9</accession>